<feature type="signal peptide" evidence="1">
    <location>
        <begin position="1"/>
        <end position="33"/>
    </location>
</feature>
<keyword evidence="1" id="KW-0732">Signal</keyword>
<evidence type="ECO:0000313" key="3">
    <source>
        <dbReference type="Proteomes" id="UP001149140"/>
    </source>
</evidence>
<dbReference type="EMBL" id="JAPDOD010000089">
    <property type="protein sequence ID" value="MDA0167140.1"/>
    <property type="molecule type" value="Genomic_DNA"/>
</dbReference>
<gene>
    <name evidence="2" type="ORF">OM076_43165</name>
</gene>
<dbReference type="Proteomes" id="UP001149140">
    <property type="component" value="Unassembled WGS sequence"/>
</dbReference>
<protein>
    <submittedName>
        <fullName evidence="2">Uncharacterized protein</fullName>
    </submittedName>
</protein>
<organism evidence="2 3">
    <name type="scientific">Solirubrobacter ginsenosidimutans</name>
    <dbReference type="NCBI Taxonomy" id="490573"/>
    <lineage>
        <taxon>Bacteria</taxon>
        <taxon>Bacillati</taxon>
        <taxon>Actinomycetota</taxon>
        <taxon>Thermoleophilia</taxon>
        <taxon>Solirubrobacterales</taxon>
        <taxon>Solirubrobacteraceae</taxon>
        <taxon>Solirubrobacter</taxon>
    </lineage>
</organism>
<sequence>MPSKGHVMFVQTRRFATALVAAAAVGFPATALGADPASPRVIRIDPSTGAQTVLAAGAPWGRLTAVAVAPSGTVYVADDRPNASGIYSLTAPGFAITPFATTVPTENPVDLAATDTTVYSLDGQAGVVSIDAAAPFAQKILSPFQPVDEGGPLNPYSFTLSGATLYGVSPSDCLGEDSAGESSYAGVVAIDTATGDRTFPSDLGCNDPGPVAATQDGNLLIAFPAGDRYPATIVRITPAGGASATIAKGGLLRDPVDLAVTPSGDVIVADLTSGVLRISRGKQSVVAAGGNLNGVNGVAADAAGAIYAIAPGGPAAVLNVSAPGRERFSKSGVAVTASCRPRCTLGYSMRYSFSERKGSLARVGAKRSVRLKFPAQIQRSVAKRLRTYKTAAVTVTMRPEDGRGKALGQPITMTVTLTR</sequence>
<proteinExistence type="predicted"/>
<evidence type="ECO:0000313" key="2">
    <source>
        <dbReference type="EMBL" id="MDA0167140.1"/>
    </source>
</evidence>
<dbReference type="SUPFAM" id="SSF63829">
    <property type="entry name" value="Calcium-dependent phosphotriesterase"/>
    <property type="match status" value="1"/>
</dbReference>
<name>A0A9X3N2E4_9ACTN</name>
<dbReference type="InterPro" id="IPR011042">
    <property type="entry name" value="6-blade_b-propeller_TolB-like"/>
</dbReference>
<accession>A0A9X3N2E4</accession>
<evidence type="ECO:0000256" key="1">
    <source>
        <dbReference type="SAM" id="SignalP"/>
    </source>
</evidence>
<feature type="chain" id="PRO_5040734209" evidence="1">
    <location>
        <begin position="34"/>
        <end position="419"/>
    </location>
</feature>
<dbReference type="Gene3D" id="2.120.10.30">
    <property type="entry name" value="TolB, C-terminal domain"/>
    <property type="match status" value="2"/>
</dbReference>
<dbReference type="AlphaFoldDB" id="A0A9X3N2E4"/>
<dbReference type="SUPFAM" id="SSF101898">
    <property type="entry name" value="NHL repeat"/>
    <property type="match status" value="1"/>
</dbReference>
<comment type="caution">
    <text evidence="2">The sequence shown here is derived from an EMBL/GenBank/DDBJ whole genome shotgun (WGS) entry which is preliminary data.</text>
</comment>
<reference evidence="2" key="1">
    <citation type="submission" date="2022-10" db="EMBL/GenBank/DDBJ databases">
        <title>The WGS of Solirubrobacter ginsenosidimutans DSM 21036.</title>
        <authorList>
            <person name="Jiang Z."/>
        </authorList>
    </citation>
    <scope>NUCLEOTIDE SEQUENCE</scope>
    <source>
        <strain evidence="2">DSM 21036</strain>
    </source>
</reference>
<keyword evidence="3" id="KW-1185">Reference proteome</keyword>